<reference evidence="2" key="1">
    <citation type="journal article" date="2023" name="Mol. Phylogenet. Evol.">
        <title>Genome-scale phylogeny and comparative genomics of the fungal order Sordariales.</title>
        <authorList>
            <person name="Hensen N."/>
            <person name="Bonometti L."/>
            <person name="Westerberg I."/>
            <person name="Brannstrom I.O."/>
            <person name="Guillou S."/>
            <person name="Cros-Aarteil S."/>
            <person name="Calhoun S."/>
            <person name="Haridas S."/>
            <person name="Kuo A."/>
            <person name="Mondo S."/>
            <person name="Pangilinan J."/>
            <person name="Riley R."/>
            <person name="LaButti K."/>
            <person name="Andreopoulos B."/>
            <person name="Lipzen A."/>
            <person name="Chen C."/>
            <person name="Yan M."/>
            <person name="Daum C."/>
            <person name="Ng V."/>
            <person name="Clum A."/>
            <person name="Steindorff A."/>
            <person name="Ohm R.A."/>
            <person name="Martin F."/>
            <person name="Silar P."/>
            <person name="Natvig D.O."/>
            <person name="Lalanne C."/>
            <person name="Gautier V."/>
            <person name="Ament-Velasquez S.L."/>
            <person name="Kruys A."/>
            <person name="Hutchinson M.I."/>
            <person name="Powell A.J."/>
            <person name="Barry K."/>
            <person name="Miller A.N."/>
            <person name="Grigoriev I.V."/>
            <person name="Debuchy R."/>
            <person name="Gladieux P."/>
            <person name="Hiltunen Thoren M."/>
            <person name="Johannesson H."/>
        </authorList>
    </citation>
    <scope>NUCLEOTIDE SEQUENCE</scope>
    <source>
        <strain evidence="2">CBS 955.72</strain>
    </source>
</reference>
<reference evidence="2" key="2">
    <citation type="submission" date="2023-06" db="EMBL/GenBank/DDBJ databases">
        <authorList>
            <consortium name="Lawrence Berkeley National Laboratory"/>
            <person name="Haridas S."/>
            <person name="Hensen N."/>
            <person name="Bonometti L."/>
            <person name="Westerberg I."/>
            <person name="Brannstrom I.O."/>
            <person name="Guillou S."/>
            <person name="Cros-Aarteil S."/>
            <person name="Calhoun S."/>
            <person name="Kuo A."/>
            <person name="Mondo S."/>
            <person name="Pangilinan J."/>
            <person name="Riley R."/>
            <person name="Labutti K."/>
            <person name="Andreopoulos B."/>
            <person name="Lipzen A."/>
            <person name="Chen C."/>
            <person name="Yanf M."/>
            <person name="Daum C."/>
            <person name="Ng V."/>
            <person name="Clum A."/>
            <person name="Steindorff A."/>
            <person name="Ohm R."/>
            <person name="Martin F."/>
            <person name="Silar P."/>
            <person name="Natvig D."/>
            <person name="Lalanne C."/>
            <person name="Gautier V."/>
            <person name="Ament-Velasquez S.L."/>
            <person name="Kruys A."/>
            <person name="Hutchinson M.I."/>
            <person name="Powell A.J."/>
            <person name="Barry K."/>
            <person name="Miller A.N."/>
            <person name="Grigoriev I.V."/>
            <person name="Debuchy R."/>
            <person name="Gladieux P."/>
            <person name="Thoren M.H."/>
            <person name="Johannesson H."/>
        </authorList>
    </citation>
    <scope>NUCLEOTIDE SEQUENCE</scope>
    <source>
        <strain evidence="2">CBS 955.72</strain>
    </source>
</reference>
<dbReference type="AlphaFoldDB" id="A0AAJ0HXS3"/>
<protein>
    <recommendedName>
        <fullName evidence="4">WAP domain-containing protein</fullName>
    </recommendedName>
</protein>
<name>A0AAJ0HXS3_9PEZI</name>
<organism evidence="2 3">
    <name type="scientific">Lasiosphaeria hispida</name>
    <dbReference type="NCBI Taxonomy" id="260671"/>
    <lineage>
        <taxon>Eukaryota</taxon>
        <taxon>Fungi</taxon>
        <taxon>Dikarya</taxon>
        <taxon>Ascomycota</taxon>
        <taxon>Pezizomycotina</taxon>
        <taxon>Sordariomycetes</taxon>
        <taxon>Sordariomycetidae</taxon>
        <taxon>Sordariales</taxon>
        <taxon>Lasiosphaeriaceae</taxon>
        <taxon>Lasiosphaeria</taxon>
    </lineage>
</organism>
<keyword evidence="3" id="KW-1185">Reference proteome</keyword>
<proteinExistence type="predicted"/>
<evidence type="ECO:0008006" key="4">
    <source>
        <dbReference type="Google" id="ProtNLM"/>
    </source>
</evidence>
<accession>A0AAJ0HXS3</accession>
<gene>
    <name evidence="2" type="ORF">B0T25DRAFT_576782</name>
</gene>
<feature type="signal peptide" evidence="1">
    <location>
        <begin position="1"/>
        <end position="25"/>
    </location>
</feature>
<feature type="chain" id="PRO_5042583793" description="WAP domain-containing protein" evidence="1">
    <location>
        <begin position="26"/>
        <end position="181"/>
    </location>
</feature>
<comment type="caution">
    <text evidence="2">The sequence shown here is derived from an EMBL/GenBank/DDBJ whole genome shotgun (WGS) entry which is preliminary data.</text>
</comment>
<evidence type="ECO:0000256" key="1">
    <source>
        <dbReference type="SAM" id="SignalP"/>
    </source>
</evidence>
<dbReference type="Proteomes" id="UP001275084">
    <property type="component" value="Unassembled WGS sequence"/>
</dbReference>
<keyword evidence="1" id="KW-0732">Signal</keyword>
<dbReference type="EMBL" id="JAUIQD010000001">
    <property type="protein sequence ID" value="KAK3364544.1"/>
    <property type="molecule type" value="Genomic_DNA"/>
</dbReference>
<evidence type="ECO:0000313" key="3">
    <source>
        <dbReference type="Proteomes" id="UP001275084"/>
    </source>
</evidence>
<evidence type="ECO:0000313" key="2">
    <source>
        <dbReference type="EMBL" id="KAK3364544.1"/>
    </source>
</evidence>
<sequence length="181" mass="19518">MLLKNITTSLAMLLAMSLGATGVLARSLDSKHLIKKDSADVPQGGGIERPPCTNDSDCTDWGNSVCSANGWCLSGYCCAACLWDTVLPNIDNELEQGCLIPAVQIEDALHPDWRLLGDLGVIIAADVHYYLRCLGALAGDAAPDISKVAYIYEKIQSHYRGNEKVIRYVVLTTALEFQSSG</sequence>